<name>A0AAD8ESD1_DIPPU</name>
<protein>
    <submittedName>
        <fullName evidence="2">Uncharacterized protein</fullName>
    </submittedName>
</protein>
<feature type="transmembrane region" description="Helical" evidence="1">
    <location>
        <begin position="15"/>
        <end position="38"/>
    </location>
</feature>
<organism evidence="2 3">
    <name type="scientific">Diploptera punctata</name>
    <name type="common">Pacific beetle cockroach</name>
    <dbReference type="NCBI Taxonomy" id="6984"/>
    <lineage>
        <taxon>Eukaryota</taxon>
        <taxon>Metazoa</taxon>
        <taxon>Ecdysozoa</taxon>
        <taxon>Arthropoda</taxon>
        <taxon>Hexapoda</taxon>
        <taxon>Insecta</taxon>
        <taxon>Pterygota</taxon>
        <taxon>Neoptera</taxon>
        <taxon>Polyneoptera</taxon>
        <taxon>Dictyoptera</taxon>
        <taxon>Blattodea</taxon>
        <taxon>Blaberoidea</taxon>
        <taxon>Blaberidae</taxon>
        <taxon>Diplopterinae</taxon>
        <taxon>Diploptera</taxon>
    </lineage>
</organism>
<comment type="caution">
    <text evidence="2">The sequence shown here is derived from an EMBL/GenBank/DDBJ whole genome shotgun (WGS) entry which is preliminary data.</text>
</comment>
<dbReference type="EMBL" id="JASPKZ010000432">
    <property type="protein sequence ID" value="KAJ9600329.1"/>
    <property type="molecule type" value="Genomic_DNA"/>
</dbReference>
<dbReference type="AlphaFoldDB" id="A0AAD8ESD1"/>
<sequence>IKFDPKSLTFSHQNISPFLMLSSSVPFLLNLFVLIYMYPMKLRLLPFLNNNLGKNSPAVDLFICNLSISIFSRLKEHIACFFTK</sequence>
<proteinExistence type="predicted"/>
<keyword evidence="1" id="KW-0812">Transmembrane</keyword>
<keyword evidence="1" id="KW-0472">Membrane</keyword>
<keyword evidence="3" id="KW-1185">Reference proteome</keyword>
<reference evidence="2" key="1">
    <citation type="journal article" date="2023" name="IScience">
        <title>Live-bearing cockroach genome reveals convergent evolutionary mechanisms linked to viviparity in insects and beyond.</title>
        <authorList>
            <person name="Fouks B."/>
            <person name="Harrison M.C."/>
            <person name="Mikhailova A.A."/>
            <person name="Marchal E."/>
            <person name="English S."/>
            <person name="Carruthers M."/>
            <person name="Jennings E.C."/>
            <person name="Chiamaka E.L."/>
            <person name="Frigard R.A."/>
            <person name="Pippel M."/>
            <person name="Attardo G.M."/>
            <person name="Benoit J.B."/>
            <person name="Bornberg-Bauer E."/>
            <person name="Tobe S.S."/>
        </authorList>
    </citation>
    <scope>NUCLEOTIDE SEQUENCE</scope>
    <source>
        <strain evidence="2">Stay&amp;Tobe</strain>
    </source>
</reference>
<evidence type="ECO:0000313" key="3">
    <source>
        <dbReference type="Proteomes" id="UP001233999"/>
    </source>
</evidence>
<evidence type="ECO:0000256" key="1">
    <source>
        <dbReference type="SAM" id="Phobius"/>
    </source>
</evidence>
<accession>A0AAD8ESD1</accession>
<reference evidence="2" key="2">
    <citation type="submission" date="2023-05" db="EMBL/GenBank/DDBJ databases">
        <authorList>
            <person name="Fouks B."/>
        </authorList>
    </citation>
    <scope>NUCLEOTIDE SEQUENCE</scope>
    <source>
        <strain evidence="2">Stay&amp;Tobe</strain>
        <tissue evidence="2">Testes</tissue>
    </source>
</reference>
<dbReference type="Proteomes" id="UP001233999">
    <property type="component" value="Unassembled WGS sequence"/>
</dbReference>
<feature type="non-terminal residue" evidence="2">
    <location>
        <position position="1"/>
    </location>
</feature>
<feature type="non-terminal residue" evidence="2">
    <location>
        <position position="84"/>
    </location>
</feature>
<evidence type="ECO:0000313" key="2">
    <source>
        <dbReference type="EMBL" id="KAJ9600329.1"/>
    </source>
</evidence>
<keyword evidence="1" id="KW-1133">Transmembrane helix</keyword>
<gene>
    <name evidence="2" type="ORF">L9F63_009405</name>
</gene>